<evidence type="ECO:0000313" key="8">
    <source>
        <dbReference type="Proteomes" id="UP001236559"/>
    </source>
</evidence>
<keyword evidence="5 6" id="KW-0472">Membrane</keyword>
<evidence type="ECO:0000256" key="6">
    <source>
        <dbReference type="SAM" id="Phobius"/>
    </source>
</evidence>
<comment type="caution">
    <text evidence="7">The sequence shown here is derived from an EMBL/GenBank/DDBJ whole genome shotgun (WGS) entry which is preliminary data.</text>
</comment>
<feature type="transmembrane region" description="Helical" evidence="6">
    <location>
        <begin position="7"/>
        <end position="29"/>
    </location>
</feature>
<keyword evidence="2" id="KW-1003">Cell membrane</keyword>
<dbReference type="CDD" id="cd06580">
    <property type="entry name" value="TM_PBP1_transp_TpRbsC_like"/>
    <property type="match status" value="1"/>
</dbReference>
<dbReference type="EMBL" id="JAUSTN010000001">
    <property type="protein sequence ID" value="MDQ0274089.1"/>
    <property type="molecule type" value="Genomic_DNA"/>
</dbReference>
<feature type="transmembrane region" description="Helical" evidence="6">
    <location>
        <begin position="334"/>
        <end position="352"/>
    </location>
</feature>
<evidence type="ECO:0000256" key="3">
    <source>
        <dbReference type="ARBA" id="ARBA00022692"/>
    </source>
</evidence>
<protein>
    <submittedName>
        <fullName evidence="7">Simple sugar transport system permease protein</fullName>
    </submittedName>
</protein>
<feature type="transmembrane region" description="Helical" evidence="6">
    <location>
        <begin position="78"/>
        <end position="97"/>
    </location>
</feature>
<keyword evidence="3 6" id="KW-0812">Transmembrane</keyword>
<dbReference type="PANTHER" id="PTHR47089:SF1">
    <property type="entry name" value="GUANOSINE ABC TRANSPORTER PERMEASE PROTEIN NUPP"/>
    <property type="match status" value="1"/>
</dbReference>
<evidence type="ECO:0000256" key="4">
    <source>
        <dbReference type="ARBA" id="ARBA00022989"/>
    </source>
</evidence>
<comment type="subcellular location">
    <subcellularLocation>
        <location evidence="1">Cell membrane</location>
        <topology evidence="1">Multi-pass membrane protein</topology>
    </subcellularLocation>
</comment>
<dbReference type="PANTHER" id="PTHR47089">
    <property type="entry name" value="ABC TRANSPORTER, PERMEASE PROTEIN"/>
    <property type="match status" value="1"/>
</dbReference>
<evidence type="ECO:0000256" key="1">
    <source>
        <dbReference type="ARBA" id="ARBA00004651"/>
    </source>
</evidence>
<feature type="transmembrane region" description="Helical" evidence="6">
    <location>
        <begin position="49"/>
        <end position="71"/>
    </location>
</feature>
<proteinExistence type="predicted"/>
<reference evidence="7 8" key="1">
    <citation type="submission" date="2023-07" db="EMBL/GenBank/DDBJ databases">
        <title>Genomic Encyclopedia of Type Strains, Phase IV (KMG-IV): sequencing the most valuable type-strain genomes for metagenomic binning, comparative biology and taxonomic classification.</title>
        <authorList>
            <person name="Goeker M."/>
        </authorList>
    </citation>
    <scope>NUCLEOTIDE SEQUENCE [LARGE SCALE GENOMIC DNA]</scope>
    <source>
        <strain evidence="7 8">DSM 22616</strain>
    </source>
</reference>
<evidence type="ECO:0000256" key="2">
    <source>
        <dbReference type="ARBA" id="ARBA00022475"/>
    </source>
</evidence>
<dbReference type="Proteomes" id="UP001236559">
    <property type="component" value="Unassembled WGS sequence"/>
</dbReference>
<keyword evidence="7" id="KW-0813">Transport</keyword>
<evidence type="ECO:0000313" key="7">
    <source>
        <dbReference type="EMBL" id="MDQ0274089.1"/>
    </source>
</evidence>
<name>A0ABU0AS50_9FIRM</name>
<keyword evidence="8" id="KW-1185">Reference proteome</keyword>
<accession>A0ABU0AS50</accession>
<feature type="transmembrane region" description="Helical" evidence="6">
    <location>
        <begin position="103"/>
        <end position="127"/>
    </location>
</feature>
<feature type="transmembrane region" description="Helical" evidence="6">
    <location>
        <begin position="139"/>
        <end position="159"/>
    </location>
</feature>
<evidence type="ECO:0000256" key="5">
    <source>
        <dbReference type="ARBA" id="ARBA00023136"/>
    </source>
</evidence>
<keyword evidence="7" id="KW-0762">Sugar transport</keyword>
<organism evidence="7 8">
    <name type="scientific">Peptoniphilus koenoeneniae</name>
    <dbReference type="NCBI Taxonomy" id="507751"/>
    <lineage>
        <taxon>Bacteria</taxon>
        <taxon>Bacillati</taxon>
        <taxon>Bacillota</taxon>
        <taxon>Tissierellia</taxon>
        <taxon>Tissierellales</taxon>
        <taxon>Peptoniphilaceae</taxon>
        <taxon>Peptoniphilus</taxon>
    </lineage>
</organism>
<dbReference type="InterPro" id="IPR001851">
    <property type="entry name" value="ABC_transp_permease"/>
</dbReference>
<feature type="transmembrane region" description="Helical" evidence="6">
    <location>
        <begin position="206"/>
        <end position="224"/>
    </location>
</feature>
<feature type="transmembrane region" description="Helical" evidence="6">
    <location>
        <begin position="259"/>
        <end position="284"/>
    </location>
</feature>
<dbReference type="Pfam" id="PF02653">
    <property type="entry name" value="BPD_transp_2"/>
    <property type="match status" value="1"/>
</dbReference>
<keyword evidence="4 6" id="KW-1133">Transmembrane helix</keyword>
<dbReference type="RefSeq" id="WP_023056344.1">
    <property type="nucleotide sequence ID" value="NZ_JAUSTN010000001.1"/>
</dbReference>
<sequence length="374" mass="40225">MKAKTKIFYTVVSILLGFLFGAIILLINGTNPLEAYKVVILGAVGKPQYISWTIIKAVPIILTGISVAFAFRTGLFNIGAEGQYIIGSIGAVLAGYLVKLPPIIHPIFCLIVGFVFGAVWGGLVGILKARFNVNEVISSIMLNWIAFYFSNYILSFPFLRKPQSDLSYSILDSAKITVLGKWKASEAGIKFLSKNPGLKQFLRPPLNWGILIAIIVAIIIWYILNRTTLGYQLKAVGFSPDAAEYGGINVKRNMATSMIISGAISGLAGAVTVLGVSFNISLMAAQQGYGFDGMAVSLIASNNPLACIPAGLLFAGLQYGGGKLTSALDTPSEVISILIGVIVLFISMPKLLEMIGKFFKKNKNEKLDGEEIKK</sequence>
<gene>
    <name evidence="7" type="ORF">J2S72_000085</name>
</gene>